<feature type="region of interest" description="N-acetyltransferase" evidence="18">
    <location>
        <begin position="259"/>
        <end position="464"/>
    </location>
</feature>
<comment type="function">
    <text evidence="17 18">Catalyzes the last two sequential reactions in the de novo biosynthetic pathway for UDP-N-acetylglucosamine (UDP-GlcNAc). The C-terminal domain catalyzes the transfer of acetyl group from acetyl coenzyme A to glucosamine-1-phosphate (GlcN-1-P) to produce N-acetylglucosamine-1-phosphate (GlcNAc-1-P), which is converted into UDP-GlcNAc by the transfer of uridine 5-monophosphate (from uridine 5-triphosphate), a reaction catalyzed by the N-terminal domain.</text>
</comment>
<protein>
    <recommendedName>
        <fullName evidence="18">Bifunctional protein GlmU</fullName>
    </recommendedName>
    <domain>
        <recommendedName>
            <fullName evidence="18">UDP-N-acetylglucosamine pyrophosphorylase</fullName>
            <ecNumber evidence="18">2.7.7.23</ecNumber>
        </recommendedName>
        <alternativeName>
            <fullName evidence="18">N-acetylglucosamine-1-phosphate uridyltransferase</fullName>
        </alternativeName>
    </domain>
    <domain>
        <recommendedName>
            <fullName evidence="18">Glucosamine-1-phosphate N-acetyltransferase</fullName>
            <ecNumber evidence="18">2.3.1.157</ecNumber>
        </recommendedName>
    </domain>
</protein>
<comment type="catalytic activity">
    <reaction evidence="15 18">
        <text>alpha-D-glucosamine 1-phosphate + acetyl-CoA = N-acetyl-alpha-D-glucosamine 1-phosphate + CoA + H(+)</text>
        <dbReference type="Rhea" id="RHEA:13725"/>
        <dbReference type="ChEBI" id="CHEBI:15378"/>
        <dbReference type="ChEBI" id="CHEBI:57287"/>
        <dbReference type="ChEBI" id="CHEBI:57288"/>
        <dbReference type="ChEBI" id="CHEBI:57776"/>
        <dbReference type="ChEBI" id="CHEBI:58516"/>
        <dbReference type="EC" id="2.3.1.157"/>
    </reaction>
</comment>
<dbReference type="PANTHER" id="PTHR43584">
    <property type="entry name" value="NUCLEOTIDYL TRANSFERASE"/>
    <property type="match status" value="1"/>
</dbReference>
<feature type="region of interest" description="Pyrophosphorylase" evidence="18">
    <location>
        <begin position="1"/>
        <end position="237"/>
    </location>
</feature>
<dbReference type="InterPro" id="IPR050065">
    <property type="entry name" value="GlmU-like"/>
</dbReference>
<accession>A0A368KE44</accession>
<evidence type="ECO:0000256" key="3">
    <source>
        <dbReference type="ARBA" id="ARBA00007947"/>
    </source>
</evidence>
<feature type="domain" description="MobA-like NTP transferase" evidence="19">
    <location>
        <begin position="8"/>
        <end position="150"/>
    </location>
</feature>
<dbReference type="UniPathway" id="UPA00973"/>
<dbReference type="OrthoDB" id="9775031at2"/>
<evidence type="ECO:0000256" key="10">
    <source>
        <dbReference type="ARBA" id="ARBA00022960"/>
    </source>
</evidence>
<comment type="catalytic activity">
    <reaction evidence="16 18">
        <text>N-acetyl-alpha-D-glucosamine 1-phosphate + UTP + H(+) = UDP-N-acetyl-alpha-D-glucosamine + diphosphate</text>
        <dbReference type="Rhea" id="RHEA:13509"/>
        <dbReference type="ChEBI" id="CHEBI:15378"/>
        <dbReference type="ChEBI" id="CHEBI:33019"/>
        <dbReference type="ChEBI" id="CHEBI:46398"/>
        <dbReference type="ChEBI" id="CHEBI:57705"/>
        <dbReference type="ChEBI" id="CHEBI:57776"/>
        <dbReference type="EC" id="2.7.7.23"/>
    </reaction>
</comment>
<dbReference type="GO" id="GO:0008360">
    <property type="term" value="P:regulation of cell shape"/>
    <property type="evidence" value="ECO:0007669"/>
    <property type="project" value="UniProtKB-KW"/>
</dbReference>
<dbReference type="UniPathway" id="UPA00113">
    <property type="reaction ID" value="UER00532"/>
</dbReference>
<dbReference type="GO" id="GO:0009245">
    <property type="term" value="P:lipid A biosynthetic process"/>
    <property type="evidence" value="ECO:0007669"/>
    <property type="project" value="UniProtKB-UniRule"/>
</dbReference>
<reference evidence="20 21" key="1">
    <citation type="submission" date="2018-05" db="EMBL/GenBank/DDBJ databases">
        <title>Draft genome sequence of Rhodanobacter denitrificans Yn1 isolated from gold copper mine.</title>
        <authorList>
            <person name="Yang N."/>
            <person name="Mazhar H.S."/>
            <person name="Rensing C."/>
        </authorList>
    </citation>
    <scope>NUCLEOTIDE SEQUENCE [LARGE SCALE GENOMIC DNA]</scope>
    <source>
        <strain evidence="20 21">Yn1</strain>
    </source>
</reference>
<feature type="binding site" evidence="18">
    <location>
        <begin position="11"/>
        <end position="14"/>
    </location>
    <ligand>
        <name>UDP-N-acetyl-alpha-D-glucosamine</name>
        <dbReference type="ChEBI" id="CHEBI:57705"/>
    </ligand>
</feature>
<comment type="subcellular location">
    <subcellularLocation>
        <location evidence="1 18">Cytoplasm</location>
    </subcellularLocation>
</comment>
<dbReference type="GO" id="GO:0006048">
    <property type="term" value="P:UDP-N-acetylglucosamine biosynthetic process"/>
    <property type="evidence" value="ECO:0007669"/>
    <property type="project" value="UniProtKB-UniPathway"/>
</dbReference>
<evidence type="ECO:0000256" key="14">
    <source>
        <dbReference type="ARBA" id="ARBA00023316"/>
    </source>
</evidence>
<dbReference type="InterPro" id="IPR011004">
    <property type="entry name" value="Trimer_LpxA-like_sf"/>
</dbReference>
<evidence type="ECO:0000256" key="18">
    <source>
        <dbReference type="HAMAP-Rule" id="MF_01631"/>
    </source>
</evidence>
<dbReference type="Proteomes" id="UP000252387">
    <property type="component" value="Unassembled WGS sequence"/>
</dbReference>
<keyword evidence="11 18" id="KW-0573">Peptidoglycan synthesis</keyword>
<evidence type="ECO:0000256" key="15">
    <source>
        <dbReference type="ARBA" id="ARBA00048247"/>
    </source>
</evidence>
<dbReference type="Gene3D" id="3.90.550.10">
    <property type="entry name" value="Spore Coat Polysaccharide Biosynthesis Protein SpsA, Chain A"/>
    <property type="match status" value="1"/>
</dbReference>
<dbReference type="EC" id="2.3.1.157" evidence="18"/>
<dbReference type="CDD" id="cd03353">
    <property type="entry name" value="LbH_GlmU_C"/>
    <property type="match status" value="1"/>
</dbReference>
<feature type="binding site" evidence="18">
    <location>
        <position position="431"/>
    </location>
    <ligand>
        <name>acetyl-CoA</name>
        <dbReference type="ChEBI" id="CHEBI:57288"/>
    </ligand>
</feature>
<keyword evidence="4 18" id="KW-0963">Cytoplasm</keyword>
<keyword evidence="14 18" id="KW-0961">Cell wall biogenesis/degradation</keyword>
<dbReference type="EMBL" id="QFWQ01000007">
    <property type="protein sequence ID" value="RCS29386.1"/>
    <property type="molecule type" value="Genomic_DNA"/>
</dbReference>
<feature type="binding site" evidence="18">
    <location>
        <position position="85"/>
    </location>
    <ligand>
        <name>UDP-N-acetyl-alpha-D-glucosamine</name>
        <dbReference type="ChEBI" id="CHEBI:57705"/>
    </ligand>
</feature>
<feature type="binding site" evidence="18">
    <location>
        <position position="147"/>
    </location>
    <ligand>
        <name>UDP-N-acetyl-alpha-D-glucosamine</name>
        <dbReference type="ChEBI" id="CHEBI:57705"/>
    </ligand>
</feature>
<dbReference type="InterPro" id="IPR029044">
    <property type="entry name" value="Nucleotide-diphossugar_trans"/>
</dbReference>
<gene>
    <name evidence="18 20" type="primary">glmU</name>
    <name evidence="20" type="ORF">DEO45_12890</name>
</gene>
<comment type="similarity">
    <text evidence="3 18">In the N-terminal section; belongs to the N-acetylglucosamine-1-phosphate uridyltransferase family.</text>
</comment>
<feature type="binding site" evidence="18">
    <location>
        <position position="359"/>
    </location>
    <ligand>
        <name>UDP-N-acetyl-alpha-D-glucosamine</name>
        <dbReference type="ChEBI" id="CHEBI:57705"/>
    </ligand>
</feature>
<dbReference type="AlphaFoldDB" id="A0A368KE44"/>
<feature type="binding site" evidence="18">
    <location>
        <position position="162"/>
    </location>
    <ligand>
        <name>UDP-N-acetyl-alpha-D-glucosamine</name>
        <dbReference type="ChEBI" id="CHEBI:57705"/>
    </ligand>
</feature>
<evidence type="ECO:0000256" key="12">
    <source>
        <dbReference type="ARBA" id="ARBA00023268"/>
    </source>
</evidence>
<dbReference type="InterPro" id="IPR025877">
    <property type="entry name" value="MobA-like_NTP_Trfase"/>
</dbReference>
<evidence type="ECO:0000256" key="11">
    <source>
        <dbReference type="ARBA" id="ARBA00022984"/>
    </source>
</evidence>
<dbReference type="EC" id="2.7.7.23" evidence="18"/>
<dbReference type="Gene3D" id="2.160.10.10">
    <property type="entry name" value="Hexapeptide repeat proteins"/>
    <property type="match status" value="1"/>
</dbReference>
<dbReference type="Pfam" id="PF00132">
    <property type="entry name" value="Hexapep"/>
    <property type="match status" value="1"/>
</dbReference>
<dbReference type="GO" id="GO:0005737">
    <property type="term" value="C:cytoplasm"/>
    <property type="evidence" value="ECO:0007669"/>
    <property type="project" value="UniProtKB-SubCell"/>
</dbReference>
<dbReference type="RefSeq" id="WP_114344326.1">
    <property type="nucleotide sequence ID" value="NZ_QFWQ01000007.1"/>
</dbReference>
<comment type="pathway">
    <text evidence="18">Nucleotide-sugar biosynthesis; UDP-N-acetyl-alpha-D-glucosamine biosynthesis; UDP-N-acetyl-alpha-D-glucosamine from N-acetyl-alpha-D-glucosamine 1-phosphate: step 1/1.</text>
</comment>
<dbReference type="GO" id="GO:0000287">
    <property type="term" value="F:magnesium ion binding"/>
    <property type="evidence" value="ECO:0007669"/>
    <property type="project" value="UniProtKB-UniRule"/>
</dbReference>
<feature type="binding site" evidence="18">
    <location>
        <begin position="90"/>
        <end position="91"/>
    </location>
    <ligand>
        <name>UDP-N-acetyl-alpha-D-glucosamine</name>
        <dbReference type="ChEBI" id="CHEBI:57705"/>
    </ligand>
</feature>
<comment type="cofactor">
    <cofactor evidence="18">
        <name>Mg(2+)</name>
        <dbReference type="ChEBI" id="CHEBI:18420"/>
    </cofactor>
    <text evidence="18">Binds 1 Mg(2+) ion per subunit.</text>
</comment>
<dbReference type="InterPro" id="IPR001451">
    <property type="entry name" value="Hexapep"/>
</dbReference>
<dbReference type="SUPFAM" id="SSF53448">
    <property type="entry name" value="Nucleotide-diphospho-sugar transferases"/>
    <property type="match status" value="1"/>
</dbReference>
<evidence type="ECO:0000313" key="20">
    <source>
        <dbReference type="EMBL" id="RCS29386.1"/>
    </source>
</evidence>
<evidence type="ECO:0000256" key="17">
    <source>
        <dbReference type="ARBA" id="ARBA00049628"/>
    </source>
</evidence>
<feature type="binding site" evidence="18">
    <location>
        <position position="385"/>
    </location>
    <ligand>
        <name>UDP-N-acetyl-alpha-D-glucosamine</name>
        <dbReference type="ChEBI" id="CHEBI:57705"/>
    </ligand>
</feature>
<dbReference type="GO" id="GO:0019134">
    <property type="term" value="F:glucosamine-1-phosphate N-acetyltransferase activity"/>
    <property type="evidence" value="ECO:0007669"/>
    <property type="project" value="UniProtKB-UniRule"/>
</dbReference>
<keyword evidence="12 18" id="KW-0511">Multifunctional enzyme</keyword>
<evidence type="ECO:0000256" key="1">
    <source>
        <dbReference type="ARBA" id="ARBA00004496"/>
    </source>
</evidence>
<feature type="binding site" evidence="18">
    <location>
        <position position="413"/>
    </location>
    <ligand>
        <name>acetyl-CoA</name>
        <dbReference type="ChEBI" id="CHEBI:57288"/>
    </ligand>
</feature>
<name>A0A368KE44_9GAMM</name>
<dbReference type="GO" id="GO:0009252">
    <property type="term" value="P:peptidoglycan biosynthetic process"/>
    <property type="evidence" value="ECO:0007669"/>
    <property type="project" value="UniProtKB-UniRule"/>
</dbReference>
<evidence type="ECO:0000256" key="5">
    <source>
        <dbReference type="ARBA" id="ARBA00022679"/>
    </source>
</evidence>
<feature type="binding site" evidence="18">
    <location>
        <position position="177"/>
    </location>
    <ligand>
        <name>UDP-N-acetyl-alpha-D-glucosamine</name>
        <dbReference type="ChEBI" id="CHEBI:57705"/>
    </ligand>
</feature>
<comment type="caution">
    <text evidence="20">The sequence shown here is derived from an EMBL/GenBank/DDBJ whole genome shotgun (WGS) entry which is preliminary data.</text>
</comment>
<dbReference type="NCBIfam" id="TIGR01173">
    <property type="entry name" value="glmU"/>
    <property type="match status" value="1"/>
</dbReference>
<feature type="binding site" evidence="18">
    <location>
        <begin position="112"/>
        <end position="114"/>
    </location>
    <ligand>
        <name>UDP-N-acetyl-alpha-D-glucosamine</name>
        <dbReference type="ChEBI" id="CHEBI:57705"/>
    </ligand>
</feature>
<comment type="pathway">
    <text evidence="18">Bacterial outer membrane biogenesis; LPS lipid A biosynthesis.</text>
</comment>
<dbReference type="HAMAP" id="MF_01631">
    <property type="entry name" value="GlmU"/>
    <property type="match status" value="1"/>
</dbReference>
<dbReference type="InterPro" id="IPR038009">
    <property type="entry name" value="GlmU_C_LbH"/>
</dbReference>
<comment type="similarity">
    <text evidence="2 18">In the C-terminal section; belongs to the transferase hexapeptide repeat family.</text>
</comment>
<feature type="binding site" evidence="18">
    <location>
        <position position="374"/>
    </location>
    <ligand>
        <name>UDP-N-acetyl-alpha-D-glucosamine</name>
        <dbReference type="ChEBI" id="CHEBI:57705"/>
    </ligand>
</feature>
<feature type="binding site" evidence="18">
    <location>
        <position position="448"/>
    </location>
    <ligand>
        <name>acetyl-CoA</name>
        <dbReference type="ChEBI" id="CHEBI:57288"/>
    </ligand>
</feature>
<dbReference type="Pfam" id="PF12804">
    <property type="entry name" value="NTP_transf_3"/>
    <property type="match status" value="1"/>
</dbReference>
<feature type="binding site" evidence="18">
    <location>
        <position position="235"/>
    </location>
    <ligand>
        <name>UDP-N-acetyl-alpha-D-glucosamine</name>
        <dbReference type="ChEBI" id="CHEBI:57705"/>
    </ligand>
</feature>
<keyword evidence="9 18" id="KW-0460">Magnesium</keyword>
<keyword evidence="5 18" id="KW-0808">Transferase</keyword>
<evidence type="ECO:0000256" key="4">
    <source>
        <dbReference type="ARBA" id="ARBA00022490"/>
    </source>
</evidence>
<proteinExistence type="inferred from homology"/>
<dbReference type="CDD" id="cd02540">
    <property type="entry name" value="GT2_GlmU_N_bac"/>
    <property type="match status" value="1"/>
</dbReference>
<keyword evidence="8 18" id="KW-0677">Repeat</keyword>
<sequence>MNHASLHVIILAAGAGTRMKSNRAKVLMPLAGRPLLAHVIDAARALRPAAIHVVYGHGGEQVQAAFAGQADPGSGPGQALRWVLQAERLGTGHAVEQALAGVPDGVGVLVLYGDVPLTRAETLQQLAAVAGGFGLLTTRLADPHGYGRVLCDGDGRVRAVVEEKDADDGQRAVNLVNTGILVADAQSLRGWIGRLDRNNAQGEYYLTDIFGMAAAEHRPALSVECADPLEAAGANNALQLSDLEAAYRRRAALALMAAGVRLADPLRIDVRGTVEAGRDIELDIDVILEGRVALGDDVRIGAFTRLKDVQLAAGTVVQPHCDLDGVVTHGPCTIGPFARLRPGTELDAGVHVGNFVETKKARLGEGSKANHLTYLGDTVVGRGVNIGAGTITCNYDGVNKFVTRIEDGAFIGSNSALVAPVTIGAQATIGAGSVITRDAPAGELTVARGRQHTFEGWKRPLKQE</sequence>
<feature type="binding site" evidence="18">
    <location>
        <begin position="394"/>
        <end position="395"/>
    </location>
    <ligand>
        <name>acetyl-CoA</name>
        <dbReference type="ChEBI" id="CHEBI:57288"/>
    </ligand>
</feature>
<keyword evidence="10 18" id="KW-0133">Cell shape</keyword>
<evidence type="ECO:0000256" key="13">
    <source>
        <dbReference type="ARBA" id="ARBA00023315"/>
    </source>
</evidence>
<evidence type="ECO:0000256" key="16">
    <source>
        <dbReference type="ARBA" id="ARBA00048493"/>
    </source>
</evidence>
<keyword evidence="21" id="KW-1185">Reference proteome</keyword>
<evidence type="ECO:0000256" key="7">
    <source>
        <dbReference type="ARBA" id="ARBA00022723"/>
    </source>
</evidence>
<keyword evidence="13 18" id="KW-0012">Acyltransferase</keyword>
<feature type="binding site" evidence="18">
    <location>
        <position position="114"/>
    </location>
    <ligand>
        <name>Mg(2+)</name>
        <dbReference type="ChEBI" id="CHEBI:18420"/>
    </ligand>
</feature>
<keyword evidence="7 18" id="KW-0479">Metal-binding</keyword>
<dbReference type="GO" id="GO:0000902">
    <property type="term" value="P:cell morphogenesis"/>
    <property type="evidence" value="ECO:0007669"/>
    <property type="project" value="UniProtKB-UniRule"/>
</dbReference>
<evidence type="ECO:0000259" key="19">
    <source>
        <dbReference type="Pfam" id="PF12804"/>
    </source>
</evidence>
<feature type="region of interest" description="Linker" evidence="18">
    <location>
        <begin position="238"/>
        <end position="258"/>
    </location>
</feature>
<dbReference type="GO" id="GO:0003977">
    <property type="term" value="F:UDP-N-acetylglucosamine diphosphorylase activity"/>
    <property type="evidence" value="ECO:0007669"/>
    <property type="project" value="UniProtKB-UniRule"/>
</dbReference>
<dbReference type="GO" id="GO:0071555">
    <property type="term" value="P:cell wall organization"/>
    <property type="evidence" value="ECO:0007669"/>
    <property type="project" value="UniProtKB-KW"/>
</dbReference>
<evidence type="ECO:0000256" key="9">
    <source>
        <dbReference type="ARBA" id="ARBA00022842"/>
    </source>
</evidence>
<comment type="pathway">
    <text evidence="18">Nucleotide-sugar biosynthesis; UDP-N-acetyl-alpha-D-glucosamine biosynthesis; N-acetyl-alpha-D-glucosamine 1-phosphate from alpha-D-glucosamine 6-phosphate (route II): step 2/2.</text>
</comment>
<evidence type="ECO:0000256" key="2">
    <source>
        <dbReference type="ARBA" id="ARBA00007707"/>
    </source>
</evidence>
<evidence type="ECO:0000313" key="21">
    <source>
        <dbReference type="Proteomes" id="UP000252387"/>
    </source>
</evidence>
<feature type="active site" description="Proton acceptor" evidence="18">
    <location>
        <position position="371"/>
    </location>
</feature>
<evidence type="ECO:0000256" key="8">
    <source>
        <dbReference type="ARBA" id="ARBA00022737"/>
    </source>
</evidence>
<dbReference type="InterPro" id="IPR005882">
    <property type="entry name" value="Bifunctional_GlmU"/>
</dbReference>
<keyword evidence="6 18" id="KW-0548">Nucleotidyltransferase</keyword>
<comment type="subunit">
    <text evidence="18">Homotrimer.</text>
</comment>
<organism evidence="20 21">
    <name type="scientific">Rhodanobacter denitrificans</name>
    <dbReference type="NCBI Taxonomy" id="666685"/>
    <lineage>
        <taxon>Bacteria</taxon>
        <taxon>Pseudomonadati</taxon>
        <taxon>Pseudomonadota</taxon>
        <taxon>Gammaproteobacteria</taxon>
        <taxon>Lysobacterales</taxon>
        <taxon>Rhodanobacteraceae</taxon>
        <taxon>Rhodanobacter</taxon>
    </lineage>
</organism>
<dbReference type="GO" id="GO:0016020">
    <property type="term" value="C:membrane"/>
    <property type="evidence" value="ECO:0007669"/>
    <property type="project" value="GOC"/>
</dbReference>
<dbReference type="SUPFAM" id="SSF51161">
    <property type="entry name" value="Trimeric LpxA-like enzymes"/>
    <property type="match status" value="1"/>
</dbReference>
<feature type="binding site" evidence="18">
    <location>
        <position position="341"/>
    </location>
    <ligand>
        <name>UDP-N-acetyl-alpha-D-glucosamine</name>
        <dbReference type="ChEBI" id="CHEBI:57705"/>
    </ligand>
</feature>
<dbReference type="PANTHER" id="PTHR43584:SF3">
    <property type="entry name" value="BIFUNCTIONAL PROTEIN GLMU"/>
    <property type="match status" value="1"/>
</dbReference>
<feature type="binding site" evidence="18">
    <location>
        <position position="25"/>
    </location>
    <ligand>
        <name>UDP-N-acetyl-alpha-D-glucosamine</name>
        <dbReference type="ChEBI" id="CHEBI:57705"/>
    </ligand>
</feature>
<feature type="binding site" evidence="18">
    <location>
        <position position="235"/>
    </location>
    <ligand>
        <name>Mg(2+)</name>
        <dbReference type="ChEBI" id="CHEBI:18420"/>
    </ligand>
</feature>
<evidence type="ECO:0000256" key="6">
    <source>
        <dbReference type="ARBA" id="ARBA00022695"/>
    </source>
</evidence>
<feature type="binding site" evidence="18">
    <location>
        <position position="388"/>
    </location>
    <ligand>
        <name>acetyl-CoA</name>
        <dbReference type="ChEBI" id="CHEBI:57288"/>
    </ligand>
</feature>